<dbReference type="PRINTS" id="PR00922">
    <property type="entry name" value="DADACBPTASE3"/>
</dbReference>
<comment type="similarity">
    <text evidence="1">Belongs to the peptidase S13 family.</text>
</comment>
<evidence type="ECO:0000256" key="2">
    <source>
        <dbReference type="ARBA" id="ARBA00022801"/>
    </source>
</evidence>
<dbReference type="Proteomes" id="UP001139411">
    <property type="component" value="Unassembled WGS sequence"/>
</dbReference>
<dbReference type="Gene3D" id="3.40.710.10">
    <property type="entry name" value="DD-peptidase/beta-lactamase superfamily"/>
    <property type="match status" value="2"/>
</dbReference>
<evidence type="ECO:0000256" key="1">
    <source>
        <dbReference type="ARBA" id="ARBA00006096"/>
    </source>
</evidence>
<protein>
    <submittedName>
        <fullName evidence="3">D-alanyl-D-alanine carboxypeptidase</fullName>
        <ecNumber evidence="3">3.4.16.4</ecNumber>
    </submittedName>
</protein>
<accession>A0A9X1QGM8</accession>
<comment type="caution">
    <text evidence="3">The sequence shown here is derived from an EMBL/GenBank/DDBJ whole genome shotgun (WGS) entry which is preliminary data.</text>
</comment>
<dbReference type="EMBL" id="JAKFFV010000023">
    <property type="protein sequence ID" value="MCF2501583.1"/>
    <property type="molecule type" value="Genomic_DNA"/>
</dbReference>
<organism evidence="3 4">
    <name type="scientific">Dyadobacter chenhuakuii</name>
    <dbReference type="NCBI Taxonomy" id="2909339"/>
    <lineage>
        <taxon>Bacteria</taxon>
        <taxon>Pseudomonadati</taxon>
        <taxon>Bacteroidota</taxon>
        <taxon>Cytophagia</taxon>
        <taxon>Cytophagales</taxon>
        <taxon>Spirosomataceae</taxon>
        <taxon>Dyadobacter</taxon>
    </lineage>
</organism>
<dbReference type="RefSeq" id="WP_235179704.1">
    <property type="nucleotide sequence ID" value="NZ_JAKFFV010000023.1"/>
</dbReference>
<proteinExistence type="inferred from homology"/>
<dbReference type="PROSITE" id="PS51257">
    <property type="entry name" value="PROKAR_LIPOPROTEIN"/>
    <property type="match status" value="1"/>
</dbReference>
<keyword evidence="3" id="KW-0645">Protease</keyword>
<keyword evidence="3" id="KW-0121">Carboxypeptidase</keyword>
<evidence type="ECO:0000313" key="3">
    <source>
        <dbReference type="EMBL" id="MCF2501583.1"/>
    </source>
</evidence>
<name>A0A9X1QGM8_9BACT</name>
<dbReference type="SUPFAM" id="SSF56601">
    <property type="entry name" value="beta-lactamase/transpeptidase-like"/>
    <property type="match status" value="1"/>
</dbReference>
<dbReference type="EC" id="3.4.16.4" evidence="3"/>
<dbReference type="GO" id="GO:0006508">
    <property type="term" value="P:proteolysis"/>
    <property type="evidence" value="ECO:0007669"/>
    <property type="project" value="InterPro"/>
</dbReference>
<dbReference type="Pfam" id="PF02113">
    <property type="entry name" value="Peptidase_S13"/>
    <property type="match status" value="1"/>
</dbReference>
<sequence length="446" mass="50078">MRTLIFFVSVLMLSGCSVSHYLRRELKNSPVLSQQHTGVSIQKLGEKKELAAYQSNKYYNPASNTKLFSYYSGLCALGDSIPGLEYLEWGELLLIRGTGDPSLLHPDLPKSKVFEFLKNRKEAIFFTPYNFENKRYGSGWAWSDYNDYYQPEISPLPVYGNIARFSANMAASSAAKEDESNDAVPGAPEKASRSFRVSPAFWDKAMVLDTAASGIERDEMQNLFRHSKLGVPQGLIQDVPVRMTDAITVQLLSDTLKKEIKLINIPLEIELQKVNSIPSDSLYKRMMQVSDNMLAEQLMLLYASANGLPLNTEKAIAHAIEHHMSDLPDKLVWKDGSGLSRYNLFTPRTISALLQKIHQKVPQEKLFQILPSGGGSGTLSNQFKGEKPFVFAKTGSFSNNYNISGYLITKKGKTLVFSFMNNNFTRPGSEVRKEVERILTGLHEKF</sequence>
<dbReference type="GO" id="GO:0000270">
    <property type="term" value="P:peptidoglycan metabolic process"/>
    <property type="evidence" value="ECO:0007669"/>
    <property type="project" value="TreeGrafter"/>
</dbReference>
<dbReference type="PANTHER" id="PTHR30023:SF0">
    <property type="entry name" value="PENICILLIN-SENSITIVE CARBOXYPEPTIDASE A"/>
    <property type="match status" value="1"/>
</dbReference>
<dbReference type="GO" id="GO:0009002">
    <property type="term" value="F:serine-type D-Ala-D-Ala carboxypeptidase activity"/>
    <property type="evidence" value="ECO:0007669"/>
    <property type="project" value="UniProtKB-EC"/>
</dbReference>
<reference evidence="3" key="1">
    <citation type="submission" date="2022-01" db="EMBL/GenBank/DDBJ databases">
        <title>Novel species in genus Dyadobacter.</title>
        <authorList>
            <person name="Ma C."/>
        </authorList>
    </citation>
    <scope>NUCLEOTIDE SEQUENCE</scope>
    <source>
        <strain evidence="3">CY357</strain>
    </source>
</reference>
<dbReference type="PANTHER" id="PTHR30023">
    <property type="entry name" value="D-ALANYL-D-ALANINE CARBOXYPEPTIDASE"/>
    <property type="match status" value="1"/>
</dbReference>
<keyword evidence="2 3" id="KW-0378">Hydrolase</keyword>
<gene>
    <name evidence="3" type="ORF">L0661_24915</name>
</gene>
<dbReference type="AlphaFoldDB" id="A0A9X1QGM8"/>
<dbReference type="InterPro" id="IPR000667">
    <property type="entry name" value="Peptidase_S13"/>
</dbReference>
<evidence type="ECO:0000313" key="4">
    <source>
        <dbReference type="Proteomes" id="UP001139411"/>
    </source>
</evidence>
<dbReference type="InterPro" id="IPR012338">
    <property type="entry name" value="Beta-lactam/transpept-like"/>
</dbReference>